<dbReference type="InterPro" id="IPR014046">
    <property type="entry name" value="C-di-AMP_synthase"/>
</dbReference>
<keyword evidence="5 10" id="KW-0548">Nucleotidyltransferase</keyword>
<evidence type="ECO:0000256" key="5">
    <source>
        <dbReference type="ARBA" id="ARBA00022695"/>
    </source>
</evidence>
<keyword evidence="7 10" id="KW-0067">ATP-binding</keyword>
<protein>
    <recommendedName>
        <fullName evidence="10">Diadenylate cyclase</fullName>
        <shortName evidence="10">DAC</shortName>
        <ecNumber evidence="10">2.7.7.85</ecNumber>
    </recommendedName>
    <alternativeName>
        <fullName evidence="10">Cyclic-di-AMP synthase</fullName>
        <shortName evidence="10">c-di-AMP synthase</shortName>
    </alternativeName>
</protein>
<evidence type="ECO:0000256" key="8">
    <source>
        <dbReference type="ARBA" id="ARBA00022989"/>
    </source>
</evidence>
<keyword evidence="4 10" id="KW-0812">Transmembrane</keyword>
<dbReference type="EC" id="2.7.7.85" evidence="10"/>
<dbReference type="Proteomes" id="UP001595637">
    <property type="component" value="Unassembled WGS sequence"/>
</dbReference>
<dbReference type="HAMAP" id="MF_01499">
    <property type="entry name" value="DacA"/>
    <property type="match status" value="1"/>
</dbReference>
<comment type="caution">
    <text evidence="12">The sequence shown here is derived from an EMBL/GenBank/DDBJ whole genome shotgun (WGS) entry which is preliminary data.</text>
</comment>
<dbReference type="Pfam" id="PF02457">
    <property type="entry name" value="DAC"/>
    <property type="match status" value="1"/>
</dbReference>
<keyword evidence="9 10" id="KW-0472">Membrane</keyword>
<dbReference type="PANTHER" id="PTHR34185:SF1">
    <property type="entry name" value="DIADENYLATE CYCLASE"/>
    <property type="match status" value="1"/>
</dbReference>
<comment type="similarity">
    <text evidence="10">Belongs to the adenylate cyclase family. DacA/CdaA subfamily.</text>
</comment>
<evidence type="ECO:0000313" key="12">
    <source>
        <dbReference type="EMBL" id="MFC3389549.1"/>
    </source>
</evidence>
<keyword evidence="8 10" id="KW-1133">Transmembrane helix</keyword>
<name>A0ABV7N7G6_9STAP</name>
<reference evidence="13" key="1">
    <citation type="journal article" date="2019" name="Int. J. Syst. Evol. Microbiol.">
        <title>The Global Catalogue of Microorganisms (GCM) 10K type strain sequencing project: providing services to taxonomists for standard genome sequencing and annotation.</title>
        <authorList>
            <consortium name="The Broad Institute Genomics Platform"/>
            <consortium name="The Broad Institute Genome Sequencing Center for Infectious Disease"/>
            <person name="Wu L."/>
            <person name="Ma J."/>
        </authorList>
    </citation>
    <scope>NUCLEOTIDE SEQUENCE [LARGE SCALE GENOMIC DNA]</scope>
    <source>
        <strain evidence="13">CCM 7756</strain>
    </source>
</reference>
<evidence type="ECO:0000256" key="9">
    <source>
        <dbReference type="ARBA" id="ARBA00023136"/>
    </source>
</evidence>
<comment type="catalytic activity">
    <reaction evidence="1 10">
        <text>2 ATP = 3',3'-c-di-AMP + 2 diphosphate</text>
        <dbReference type="Rhea" id="RHEA:35655"/>
        <dbReference type="ChEBI" id="CHEBI:30616"/>
        <dbReference type="ChEBI" id="CHEBI:33019"/>
        <dbReference type="ChEBI" id="CHEBI:71500"/>
        <dbReference type="EC" id="2.7.7.85"/>
    </reaction>
</comment>
<dbReference type="PANTHER" id="PTHR34185">
    <property type="entry name" value="DIADENYLATE CYCLASE"/>
    <property type="match status" value="1"/>
</dbReference>
<gene>
    <name evidence="12" type="primary">cdaA</name>
    <name evidence="10" type="synonym">dacA</name>
    <name evidence="12" type="ORF">ACFOEO_13240</name>
</gene>
<sequence>MQTDNFFESLNTATVVSSVVDLLIVWYVVYLLIRVMKGTKAIQLIKGIFLILIGRSISNFFDLTTTTQMFDTVLEWGFLAIIVIFQPEVRRALEQLGRGSLFRTNTSGSSSTEMDKLREAMIKSVRYMAKRRIGALVVFEKETGLKDYIETGIPINGNITSELLINIFIPNTPLHDGAMIIQGNRIATAASYLPLSDSSKIAKNLGTRHRAAVGVSEVTDAFTVVVSEETGNISVTYDSRLTKEITLEELDDLLKTHWNILPPLREGGGLFARK</sequence>
<evidence type="ECO:0000256" key="2">
    <source>
        <dbReference type="ARBA" id="ARBA00022475"/>
    </source>
</evidence>
<dbReference type="InterPro" id="IPR034701">
    <property type="entry name" value="CdaA"/>
</dbReference>
<proteinExistence type="inferred from homology"/>
<dbReference type="EMBL" id="JBHRVQ010000001">
    <property type="protein sequence ID" value="MFC3389549.1"/>
    <property type="molecule type" value="Genomic_DNA"/>
</dbReference>
<keyword evidence="3 10" id="KW-0808">Transferase</keyword>
<evidence type="ECO:0000256" key="1">
    <source>
        <dbReference type="ARBA" id="ARBA00000877"/>
    </source>
</evidence>
<accession>A0ABV7N7G6</accession>
<evidence type="ECO:0000256" key="10">
    <source>
        <dbReference type="HAMAP-Rule" id="MF_01499"/>
    </source>
</evidence>
<dbReference type="InterPro" id="IPR036888">
    <property type="entry name" value="DNA_integrity_DisA_N_sf"/>
</dbReference>
<dbReference type="PIRSF" id="PIRSF004793">
    <property type="entry name" value="UCP004793"/>
    <property type="match status" value="1"/>
</dbReference>
<organism evidence="12 13">
    <name type="scientific">Salinicoccus sesuvii</name>
    <dbReference type="NCBI Taxonomy" id="868281"/>
    <lineage>
        <taxon>Bacteria</taxon>
        <taxon>Bacillati</taxon>
        <taxon>Bacillota</taxon>
        <taxon>Bacilli</taxon>
        <taxon>Bacillales</taxon>
        <taxon>Staphylococcaceae</taxon>
        <taxon>Salinicoccus</taxon>
    </lineage>
</organism>
<evidence type="ECO:0000256" key="4">
    <source>
        <dbReference type="ARBA" id="ARBA00022692"/>
    </source>
</evidence>
<keyword evidence="6 10" id="KW-0547">Nucleotide-binding</keyword>
<evidence type="ECO:0000313" key="13">
    <source>
        <dbReference type="Proteomes" id="UP001595637"/>
    </source>
</evidence>
<dbReference type="NCBIfam" id="TIGR00159">
    <property type="entry name" value="diadenylate cyclase CdaA"/>
    <property type="match status" value="1"/>
</dbReference>
<dbReference type="SUPFAM" id="SSF143597">
    <property type="entry name" value="YojJ-like"/>
    <property type="match status" value="1"/>
</dbReference>
<comment type="subunit">
    <text evidence="10">Probably a homodimer.</text>
</comment>
<keyword evidence="13" id="KW-1185">Reference proteome</keyword>
<dbReference type="RefSeq" id="WP_380656890.1">
    <property type="nucleotide sequence ID" value="NZ_JBHRVQ010000001.1"/>
</dbReference>
<evidence type="ECO:0000259" key="11">
    <source>
        <dbReference type="PROSITE" id="PS51794"/>
    </source>
</evidence>
<evidence type="ECO:0000256" key="6">
    <source>
        <dbReference type="ARBA" id="ARBA00022741"/>
    </source>
</evidence>
<evidence type="ECO:0000256" key="7">
    <source>
        <dbReference type="ARBA" id="ARBA00022840"/>
    </source>
</evidence>
<comment type="function">
    <text evidence="10">Catalyzes the condensation of 2 ATP molecules into cyclic di-AMP (c-di-AMP), a second messenger used to regulate differing processes in different bacteria.</text>
</comment>
<dbReference type="InterPro" id="IPR003390">
    <property type="entry name" value="DNA_integrity_scan_DisA_N"/>
</dbReference>
<evidence type="ECO:0000256" key="3">
    <source>
        <dbReference type="ARBA" id="ARBA00022679"/>
    </source>
</evidence>
<dbReference type="InterPro" id="IPR045585">
    <property type="entry name" value="CdaA_N"/>
</dbReference>
<keyword evidence="2 10" id="KW-1003">Cell membrane</keyword>
<dbReference type="PROSITE" id="PS51794">
    <property type="entry name" value="DAC"/>
    <property type="match status" value="1"/>
</dbReference>
<dbReference type="Gene3D" id="3.40.1700.10">
    <property type="entry name" value="DNA integrity scanning protein, DisA, N-terminal domain"/>
    <property type="match status" value="1"/>
</dbReference>
<dbReference type="GO" id="GO:0106408">
    <property type="term" value="F:diadenylate cyclase activity"/>
    <property type="evidence" value="ECO:0007669"/>
    <property type="project" value="UniProtKB-EC"/>
</dbReference>
<dbReference type="InterPro" id="IPR050338">
    <property type="entry name" value="DisA"/>
</dbReference>
<comment type="subcellular location">
    <subcellularLocation>
        <location evidence="10">Cell membrane</location>
        <topology evidence="10">Single-pass membrane protein</topology>
    </subcellularLocation>
</comment>
<feature type="transmembrane region" description="Helical" evidence="10">
    <location>
        <begin position="12"/>
        <end position="32"/>
    </location>
</feature>
<dbReference type="Pfam" id="PF19293">
    <property type="entry name" value="CdaA_N"/>
    <property type="match status" value="1"/>
</dbReference>
<feature type="domain" description="DAC" evidence="11">
    <location>
        <begin position="86"/>
        <end position="249"/>
    </location>
</feature>